<proteinExistence type="predicted"/>
<gene>
    <name evidence="9" type="ORF">M0812_27800</name>
</gene>
<dbReference type="InterPro" id="IPR007856">
    <property type="entry name" value="SapB_1"/>
</dbReference>
<evidence type="ECO:0000256" key="4">
    <source>
        <dbReference type="ARBA" id="ARBA00022737"/>
    </source>
</evidence>
<evidence type="ECO:0000256" key="1">
    <source>
        <dbReference type="ARBA" id="ARBA00004613"/>
    </source>
</evidence>
<dbReference type="EMBL" id="JANTQA010000070">
    <property type="protein sequence ID" value="KAJ3425362.1"/>
    <property type="molecule type" value="Genomic_DNA"/>
</dbReference>
<dbReference type="AlphaFoldDB" id="A0AAV7Y9V1"/>
<evidence type="ECO:0000259" key="8">
    <source>
        <dbReference type="PROSITE" id="PS50015"/>
    </source>
</evidence>
<dbReference type="InterPro" id="IPR011001">
    <property type="entry name" value="Saposin-like"/>
</dbReference>
<organism evidence="9 10">
    <name type="scientific">Anaeramoeba flamelloides</name>
    <dbReference type="NCBI Taxonomy" id="1746091"/>
    <lineage>
        <taxon>Eukaryota</taxon>
        <taxon>Metamonada</taxon>
        <taxon>Anaeramoebidae</taxon>
        <taxon>Anaeramoeba</taxon>
    </lineage>
</organism>
<dbReference type="InterPro" id="IPR008373">
    <property type="entry name" value="Saposin"/>
</dbReference>
<dbReference type="PANTHER" id="PTHR11480">
    <property type="entry name" value="SAPOSIN-RELATED"/>
    <property type="match status" value="1"/>
</dbReference>
<dbReference type="FunFam" id="1.10.225.10:FF:000002">
    <property type="entry name" value="prosaposin isoform X2"/>
    <property type="match status" value="2"/>
</dbReference>
<dbReference type="Pfam" id="PF03489">
    <property type="entry name" value="SapB_2"/>
    <property type="match status" value="2"/>
</dbReference>
<feature type="signal peptide" evidence="7">
    <location>
        <begin position="1"/>
        <end position="18"/>
    </location>
</feature>
<dbReference type="Pfam" id="PF05184">
    <property type="entry name" value="SapB_1"/>
    <property type="match status" value="2"/>
</dbReference>
<comment type="subcellular location">
    <subcellularLocation>
        <location evidence="1">Secreted</location>
    </subcellularLocation>
</comment>
<comment type="caution">
    <text evidence="9">The sequence shown here is derived from an EMBL/GenBank/DDBJ whole genome shotgun (WGS) entry which is preliminary data.</text>
</comment>
<keyword evidence="3 7" id="KW-0732">Signal</keyword>
<evidence type="ECO:0000256" key="2">
    <source>
        <dbReference type="ARBA" id="ARBA00022525"/>
    </source>
</evidence>
<dbReference type="Gene3D" id="1.10.225.10">
    <property type="entry name" value="Saposin-like"/>
    <property type="match status" value="2"/>
</dbReference>
<dbReference type="Proteomes" id="UP001146793">
    <property type="component" value="Unassembled WGS sequence"/>
</dbReference>
<dbReference type="PROSITE" id="PS50015">
    <property type="entry name" value="SAP_B"/>
    <property type="match status" value="2"/>
</dbReference>
<feature type="domain" description="Saposin B-type" evidence="8">
    <location>
        <begin position="118"/>
        <end position="197"/>
    </location>
</feature>
<feature type="chain" id="PRO_5043496529" description="Saposin B-type domain-containing protein" evidence="7">
    <location>
        <begin position="19"/>
        <end position="197"/>
    </location>
</feature>
<dbReference type="SUPFAM" id="SSF47862">
    <property type="entry name" value="Saposin"/>
    <property type="match status" value="2"/>
</dbReference>
<dbReference type="InterPro" id="IPR051428">
    <property type="entry name" value="Sphingo_Act-Surfact_Prot"/>
</dbReference>
<evidence type="ECO:0000256" key="7">
    <source>
        <dbReference type="SAM" id="SignalP"/>
    </source>
</evidence>
<keyword evidence="2" id="KW-0964">Secreted</keyword>
<keyword evidence="5" id="KW-1015">Disulfide bond</keyword>
<evidence type="ECO:0000313" key="9">
    <source>
        <dbReference type="EMBL" id="KAJ3425362.1"/>
    </source>
</evidence>
<dbReference type="SMART" id="SM00741">
    <property type="entry name" value="SapB"/>
    <property type="match status" value="2"/>
</dbReference>
<keyword evidence="4" id="KW-0677">Repeat</keyword>
<evidence type="ECO:0000256" key="3">
    <source>
        <dbReference type="ARBA" id="ARBA00022729"/>
    </source>
</evidence>
<name>A0AAV7Y9V1_9EUKA</name>
<sequence>MKIQTFLCCLALLFFVFAQEQTTNTDPQNVILCDTCELVVGWVENYLAENKTQEEIIKGVDHFCDLLPSSVKTYCKQMVLNYIPLIIKYLESEEPPEKCCESLGLCQPKKIQELPEKKEKICEVCEWITTKIEKFLAKGKTETEIEKLMELACKILPSDYSTMCTNVINDYLPMIIKYLEMEYPPETCCSKVDLCKN</sequence>
<accession>A0AAV7Y9V1</accession>
<evidence type="ECO:0000313" key="10">
    <source>
        <dbReference type="Proteomes" id="UP001146793"/>
    </source>
</evidence>
<dbReference type="InterPro" id="IPR008139">
    <property type="entry name" value="SaposinB_dom"/>
</dbReference>
<dbReference type="GO" id="GO:0005576">
    <property type="term" value="C:extracellular region"/>
    <property type="evidence" value="ECO:0007669"/>
    <property type="project" value="UniProtKB-SubCell"/>
</dbReference>
<dbReference type="GO" id="GO:0006665">
    <property type="term" value="P:sphingolipid metabolic process"/>
    <property type="evidence" value="ECO:0007669"/>
    <property type="project" value="InterPro"/>
</dbReference>
<evidence type="ECO:0000256" key="6">
    <source>
        <dbReference type="ARBA" id="ARBA00023180"/>
    </source>
</evidence>
<dbReference type="GO" id="GO:0016020">
    <property type="term" value="C:membrane"/>
    <property type="evidence" value="ECO:0007669"/>
    <property type="project" value="GOC"/>
</dbReference>
<evidence type="ECO:0000256" key="5">
    <source>
        <dbReference type="ARBA" id="ARBA00023157"/>
    </source>
</evidence>
<reference evidence="9" key="1">
    <citation type="submission" date="2022-08" db="EMBL/GenBank/DDBJ databases">
        <title>Novel sulphate-reducing endosymbionts in the free-living metamonad Anaeramoeba.</title>
        <authorList>
            <person name="Jerlstrom-Hultqvist J."/>
            <person name="Cepicka I."/>
            <person name="Gallot-Lavallee L."/>
            <person name="Salas-Leiva D."/>
            <person name="Curtis B.A."/>
            <person name="Zahonova K."/>
            <person name="Pipaliya S."/>
            <person name="Dacks J."/>
            <person name="Roger A.J."/>
        </authorList>
    </citation>
    <scope>NUCLEOTIDE SEQUENCE</scope>
    <source>
        <strain evidence="9">Busselton2</strain>
    </source>
</reference>
<protein>
    <recommendedName>
        <fullName evidence="8">Saposin B-type domain-containing protein</fullName>
    </recommendedName>
</protein>
<keyword evidence="6" id="KW-0325">Glycoprotein</keyword>
<dbReference type="InterPro" id="IPR008138">
    <property type="entry name" value="SapB_2"/>
</dbReference>
<dbReference type="PRINTS" id="PR01797">
    <property type="entry name" value="SAPOSIN"/>
</dbReference>
<feature type="domain" description="Saposin B-type" evidence="8">
    <location>
        <begin position="29"/>
        <end position="110"/>
    </location>
</feature>
<dbReference type="GO" id="GO:0005764">
    <property type="term" value="C:lysosome"/>
    <property type="evidence" value="ECO:0007669"/>
    <property type="project" value="InterPro"/>
</dbReference>